<keyword evidence="4" id="KW-0418">Kinase</keyword>
<keyword evidence="3" id="KW-0547">Nucleotide-binding</keyword>
<evidence type="ECO:0000313" key="7">
    <source>
        <dbReference type="EMBL" id="CAF2149317.1"/>
    </source>
</evidence>
<dbReference type="InterPro" id="IPR001245">
    <property type="entry name" value="Ser-Thr/Tyr_kinase_cat_dom"/>
</dbReference>
<dbReference type="EMBL" id="HG994355">
    <property type="protein sequence ID" value="CAF2149317.1"/>
    <property type="molecule type" value="Genomic_DNA"/>
</dbReference>
<sequence length="153" mass="16949">MSPEYAMYGQFSMKSDVYSFGVLVLEIISGKKNNSLYQMDGTAGNLVTYTWSLWSNGSPLELMDASFRDNYQTDEVTRCIHIALLCVQGEAEDRPTMPEIVQLLTSSSIALTLPRPPGLFFRSKHEQVRVDPSIDTFAMGSVDGASITQVAPR</sequence>
<name>A0A816XPS1_BRANA</name>
<evidence type="ECO:0000256" key="2">
    <source>
        <dbReference type="ARBA" id="ARBA00022679"/>
    </source>
</evidence>
<evidence type="ECO:0000256" key="5">
    <source>
        <dbReference type="ARBA" id="ARBA00022840"/>
    </source>
</evidence>
<accession>A0A816XPS1</accession>
<evidence type="ECO:0000256" key="1">
    <source>
        <dbReference type="ARBA" id="ARBA00022527"/>
    </source>
</evidence>
<dbReference type="Proteomes" id="UP001295469">
    <property type="component" value="Chromosome A01"/>
</dbReference>
<keyword evidence="2" id="KW-0808">Transferase</keyword>
<evidence type="ECO:0000259" key="6">
    <source>
        <dbReference type="Pfam" id="PF07714"/>
    </source>
</evidence>
<evidence type="ECO:0000256" key="4">
    <source>
        <dbReference type="ARBA" id="ARBA00022777"/>
    </source>
</evidence>
<evidence type="ECO:0000256" key="3">
    <source>
        <dbReference type="ARBA" id="ARBA00022741"/>
    </source>
</evidence>
<dbReference type="Pfam" id="PF07714">
    <property type="entry name" value="PK_Tyr_Ser-Thr"/>
    <property type="match status" value="1"/>
</dbReference>
<dbReference type="AlphaFoldDB" id="A0A816XPS1"/>
<proteinExistence type="predicted"/>
<dbReference type="GO" id="GO:0004674">
    <property type="term" value="F:protein serine/threonine kinase activity"/>
    <property type="evidence" value="ECO:0007669"/>
    <property type="project" value="UniProtKB-KW"/>
</dbReference>
<gene>
    <name evidence="7" type="ORF">DARMORV10_A01P14450.1</name>
</gene>
<dbReference type="GO" id="GO:0005524">
    <property type="term" value="F:ATP binding"/>
    <property type="evidence" value="ECO:0007669"/>
    <property type="project" value="UniProtKB-KW"/>
</dbReference>
<organism evidence="7">
    <name type="scientific">Brassica napus</name>
    <name type="common">Rape</name>
    <dbReference type="NCBI Taxonomy" id="3708"/>
    <lineage>
        <taxon>Eukaryota</taxon>
        <taxon>Viridiplantae</taxon>
        <taxon>Streptophyta</taxon>
        <taxon>Embryophyta</taxon>
        <taxon>Tracheophyta</taxon>
        <taxon>Spermatophyta</taxon>
        <taxon>Magnoliopsida</taxon>
        <taxon>eudicotyledons</taxon>
        <taxon>Gunneridae</taxon>
        <taxon>Pentapetalae</taxon>
        <taxon>rosids</taxon>
        <taxon>malvids</taxon>
        <taxon>Brassicales</taxon>
        <taxon>Brassicaceae</taxon>
        <taxon>Brassiceae</taxon>
        <taxon>Brassica</taxon>
    </lineage>
</organism>
<protein>
    <submittedName>
        <fullName evidence="7">(rape) hypothetical protein</fullName>
    </submittedName>
</protein>
<keyword evidence="5" id="KW-0067">ATP-binding</keyword>
<dbReference type="Gene3D" id="1.10.510.10">
    <property type="entry name" value="Transferase(Phosphotransferase) domain 1"/>
    <property type="match status" value="1"/>
</dbReference>
<keyword evidence="1" id="KW-0723">Serine/threonine-protein kinase</keyword>
<dbReference type="PANTHER" id="PTHR27002:SF1000">
    <property type="entry name" value="BNAC01G14680D PROTEIN"/>
    <property type="match status" value="1"/>
</dbReference>
<dbReference type="PANTHER" id="PTHR27002">
    <property type="entry name" value="RECEPTOR-LIKE SERINE/THREONINE-PROTEIN KINASE SD1-8"/>
    <property type="match status" value="1"/>
</dbReference>
<reference evidence="7" key="1">
    <citation type="submission" date="2021-01" db="EMBL/GenBank/DDBJ databases">
        <authorList>
            <consortium name="Genoscope - CEA"/>
            <person name="William W."/>
        </authorList>
    </citation>
    <scope>NUCLEOTIDE SEQUENCE</scope>
</reference>
<dbReference type="InterPro" id="IPR011009">
    <property type="entry name" value="Kinase-like_dom_sf"/>
</dbReference>
<dbReference type="SUPFAM" id="SSF56112">
    <property type="entry name" value="Protein kinase-like (PK-like)"/>
    <property type="match status" value="1"/>
</dbReference>
<feature type="domain" description="Serine-threonine/tyrosine-protein kinase catalytic" evidence="6">
    <location>
        <begin position="1"/>
        <end position="104"/>
    </location>
</feature>